<evidence type="ECO:0000313" key="2">
    <source>
        <dbReference type="Proteomes" id="UP000478052"/>
    </source>
</evidence>
<dbReference type="SUPFAM" id="SSF56672">
    <property type="entry name" value="DNA/RNA polymerases"/>
    <property type="match status" value="1"/>
</dbReference>
<comment type="caution">
    <text evidence="1">The sequence shown here is derived from an EMBL/GenBank/DDBJ whole genome shotgun (WGS) entry which is preliminary data.</text>
</comment>
<evidence type="ECO:0000313" key="1">
    <source>
        <dbReference type="EMBL" id="KAF0773341.1"/>
    </source>
</evidence>
<accession>A0A6G0ZPX1</accession>
<name>A0A6G0ZPX1_APHCR</name>
<keyword evidence="2" id="KW-1185">Reference proteome</keyword>
<dbReference type="OrthoDB" id="425619at2759"/>
<sequence length="80" mass="9233">MSQESKSGGSKRLRVIQRKKRGDFLMVRDMEEQGFVEPSVPPWAAPVVLVKKMDGSRRFFVDYHRLNMKAESDAHLMPDP</sequence>
<reference evidence="1 2" key="1">
    <citation type="submission" date="2019-08" db="EMBL/GenBank/DDBJ databases">
        <title>Whole genome of Aphis craccivora.</title>
        <authorList>
            <person name="Voronova N.V."/>
            <person name="Shulinski R.S."/>
            <person name="Bandarenka Y.V."/>
            <person name="Zhorov D.G."/>
            <person name="Warner D."/>
        </authorList>
    </citation>
    <scope>NUCLEOTIDE SEQUENCE [LARGE SCALE GENOMIC DNA]</scope>
    <source>
        <strain evidence="1">180601</strain>
        <tissue evidence="1">Whole Body</tissue>
    </source>
</reference>
<dbReference type="Gene3D" id="3.10.10.10">
    <property type="entry name" value="HIV Type 1 Reverse Transcriptase, subunit A, domain 1"/>
    <property type="match status" value="1"/>
</dbReference>
<dbReference type="Proteomes" id="UP000478052">
    <property type="component" value="Unassembled WGS sequence"/>
</dbReference>
<evidence type="ECO:0008006" key="3">
    <source>
        <dbReference type="Google" id="ProtNLM"/>
    </source>
</evidence>
<gene>
    <name evidence="1" type="ORF">FWK35_00000551</name>
</gene>
<dbReference type="AlphaFoldDB" id="A0A6G0ZPX1"/>
<proteinExistence type="predicted"/>
<dbReference type="GO" id="GO:0071897">
    <property type="term" value="P:DNA biosynthetic process"/>
    <property type="evidence" value="ECO:0007669"/>
    <property type="project" value="UniProtKB-ARBA"/>
</dbReference>
<dbReference type="EMBL" id="VUJU01000070">
    <property type="protein sequence ID" value="KAF0773341.1"/>
    <property type="molecule type" value="Genomic_DNA"/>
</dbReference>
<dbReference type="InterPro" id="IPR043502">
    <property type="entry name" value="DNA/RNA_pol_sf"/>
</dbReference>
<protein>
    <recommendedName>
        <fullName evidence="3">Transposon Ty3-I Gag-Pol polyprotein</fullName>
    </recommendedName>
</protein>
<organism evidence="1 2">
    <name type="scientific">Aphis craccivora</name>
    <name type="common">Cowpea aphid</name>
    <dbReference type="NCBI Taxonomy" id="307492"/>
    <lineage>
        <taxon>Eukaryota</taxon>
        <taxon>Metazoa</taxon>
        <taxon>Ecdysozoa</taxon>
        <taxon>Arthropoda</taxon>
        <taxon>Hexapoda</taxon>
        <taxon>Insecta</taxon>
        <taxon>Pterygota</taxon>
        <taxon>Neoptera</taxon>
        <taxon>Paraneoptera</taxon>
        <taxon>Hemiptera</taxon>
        <taxon>Sternorrhyncha</taxon>
        <taxon>Aphidomorpha</taxon>
        <taxon>Aphidoidea</taxon>
        <taxon>Aphididae</taxon>
        <taxon>Aphidini</taxon>
        <taxon>Aphis</taxon>
        <taxon>Aphis</taxon>
    </lineage>
</organism>